<keyword evidence="7" id="KW-0653">Protein transport</keyword>
<dbReference type="PATRIC" id="fig|946483.4.peg.2528"/>
<name>U5NAH7_9BURK</name>
<dbReference type="InterPro" id="IPR003400">
    <property type="entry name" value="ExbD"/>
</dbReference>
<comment type="subcellular location">
    <subcellularLocation>
        <location evidence="1">Cell membrane</location>
        <topology evidence="1">Single-pass membrane protein</topology>
    </subcellularLocation>
    <subcellularLocation>
        <location evidence="7">Cell membrane</location>
        <topology evidence="7">Single-pass type II membrane protein</topology>
    </subcellularLocation>
</comment>
<accession>U5NAH7</accession>
<keyword evidence="3" id="KW-1003">Cell membrane</keyword>
<dbReference type="GO" id="GO:0015031">
    <property type="term" value="P:protein transport"/>
    <property type="evidence" value="ECO:0007669"/>
    <property type="project" value="UniProtKB-KW"/>
</dbReference>
<keyword evidence="4 7" id="KW-0812">Transmembrane</keyword>
<dbReference type="Gene3D" id="3.30.420.270">
    <property type="match status" value="1"/>
</dbReference>
<keyword evidence="7" id="KW-0813">Transport</keyword>
<dbReference type="GO" id="GO:0005886">
    <property type="term" value="C:plasma membrane"/>
    <property type="evidence" value="ECO:0007669"/>
    <property type="project" value="UniProtKB-SubCell"/>
</dbReference>
<dbReference type="Proteomes" id="UP000017184">
    <property type="component" value="Chromosome"/>
</dbReference>
<keyword evidence="10" id="KW-1185">Reference proteome</keyword>
<dbReference type="AlphaFoldDB" id="U5NAH7"/>
<evidence type="ECO:0000313" key="9">
    <source>
        <dbReference type="EMBL" id="AGX88556.1"/>
    </source>
</evidence>
<dbReference type="PANTHER" id="PTHR30558">
    <property type="entry name" value="EXBD MEMBRANE COMPONENT OF PMF-DRIVEN MACROMOLECULE IMPORT SYSTEM"/>
    <property type="match status" value="1"/>
</dbReference>
<dbReference type="HOGENOM" id="CLU_085305_1_3_4"/>
<evidence type="ECO:0000256" key="3">
    <source>
        <dbReference type="ARBA" id="ARBA00022475"/>
    </source>
</evidence>
<gene>
    <name evidence="9" type="primary">exbD-2</name>
    <name evidence="9" type="ORF">Cenrod_2502</name>
</gene>
<keyword evidence="5 8" id="KW-1133">Transmembrane helix</keyword>
<evidence type="ECO:0000256" key="2">
    <source>
        <dbReference type="ARBA" id="ARBA00005811"/>
    </source>
</evidence>
<dbReference type="STRING" id="946483.Cenrod_2502"/>
<evidence type="ECO:0000256" key="6">
    <source>
        <dbReference type="ARBA" id="ARBA00023136"/>
    </source>
</evidence>
<dbReference type="PANTHER" id="PTHR30558:SF7">
    <property type="entry name" value="TOL-PAL SYSTEM PROTEIN TOLR"/>
    <property type="match status" value="1"/>
</dbReference>
<evidence type="ECO:0000256" key="8">
    <source>
        <dbReference type="SAM" id="Phobius"/>
    </source>
</evidence>
<sequence>MALGSFDHRCTSNPEREMSDINVTPMVDVMLVLVVILLLTAPLLTNSIPIDLPVAQSQEGAAASQPLTVTVDAEGNAYLDGQPVLLEELAQRCARAIQANPRAELLLRADKRVAHGRIIDIMDTAHRAGVRYTGFLTEAPAAGTGR</sequence>
<evidence type="ECO:0000313" key="10">
    <source>
        <dbReference type="Proteomes" id="UP000017184"/>
    </source>
</evidence>
<evidence type="ECO:0000256" key="4">
    <source>
        <dbReference type="ARBA" id="ARBA00022692"/>
    </source>
</evidence>
<evidence type="ECO:0000256" key="7">
    <source>
        <dbReference type="RuleBase" id="RU003879"/>
    </source>
</evidence>
<reference evidence="9 10" key="1">
    <citation type="journal article" date="2013" name="Genome Biol.">
        <title>Genomic analysis reveals key aspects of prokaryotic symbiosis in the phototrophic consortium "Chlorochromatium aggregatum".</title>
        <authorList>
            <person name="Liu Z."/>
            <person name="Muller J."/>
            <person name="Li T."/>
            <person name="Alvey R.M."/>
            <person name="Vogl K."/>
            <person name="Frigaard N.U."/>
            <person name="Rockwell N.C."/>
            <person name="Boyd E.S."/>
            <person name="Tomsho L.P."/>
            <person name="Schuster S.C."/>
            <person name="Henke P."/>
            <person name="Rohde M."/>
            <person name="Overmann J."/>
            <person name="Bryant D.A."/>
        </authorList>
    </citation>
    <scope>NUCLEOTIDE SEQUENCE [LARGE SCALE GENOMIC DNA]</scope>
    <source>
        <strain evidence="9">CR</strain>
    </source>
</reference>
<dbReference type="GO" id="GO:0022857">
    <property type="term" value="F:transmembrane transporter activity"/>
    <property type="evidence" value="ECO:0007669"/>
    <property type="project" value="InterPro"/>
</dbReference>
<feature type="transmembrane region" description="Helical" evidence="8">
    <location>
        <begin position="21"/>
        <end position="44"/>
    </location>
</feature>
<comment type="similarity">
    <text evidence="2 7">Belongs to the ExbD/TolR family.</text>
</comment>
<dbReference type="KEGG" id="cbx:Cenrod_2502"/>
<evidence type="ECO:0000256" key="5">
    <source>
        <dbReference type="ARBA" id="ARBA00022989"/>
    </source>
</evidence>
<protein>
    <submittedName>
        <fullName evidence="9">Biopolymer transport protein ExbD</fullName>
    </submittedName>
</protein>
<proteinExistence type="inferred from homology"/>
<keyword evidence="6 8" id="KW-0472">Membrane</keyword>
<dbReference type="eggNOG" id="COG0848">
    <property type="taxonomic scope" value="Bacteria"/>
</dbReference>
<evidence type="ECO:0000256" key="1">
    <source>
        <dbReference type="ARBA" id="ARBA00004162"/>
    </source>
</evidence>
<organism evidence="9 10">
    <name type="scientific">Candidatus Symbiobacter mobilis CR</name>
    <dbReference type="NCBI Taxonomy" id="946483"/>
    <lineage>
        <taxon>Bacteria</taxon>
        <taxon>Pseudomonadati</taxon>
        <taxon>Pseudomonadota</taxon>
        <taxon>Betaproteobacteria</taxon>
        <taxon>Burkholderiales</taxon>
        <taxon>Comamonadaceae</taxon>
    </lineage>
</organism>
<dbReference type="EMBL" id="CP004885">
    <property type="protein sequence ID" value="AGX88556.1"/>
    <property type="molecule type" value="Genomic_DNA"/>
</dbReference>
<dbReference type="Pfam" id="PF02472">
    <property type="entry name" value="ExbD"/>
    <property type="match status" value="1"/>
</dbReference>
<dbReference type="OrthoDB" id="9798629at2"/>